<comment type="similarity">
    <text evidence="2">Belongs to the bacterial solute-binding protein 5 family.</text>
</comment>
<comment type="subcellular location">
    <subcellularLocation>
        <location evidence="1">Cell envelope</location>
    </subcellularLocation>
</comment>
<dbReference type="Proteomes" id="UP001600165">
    <property type="component" value="Unassembled WGS sequence"/>
</dbReference>
<evidence type="ECO:0000313" key="6">
    <source>
        <dbReference type="EMBL" id="MFE4108082.1"/>
    </source>
</evidence>
<protein>
    <submittedName>
        <fullName evidence="6">ABC transporter substrate-binding protein</fullName>
    </submittedName>
</protein>
<reference evidence="6 7" key="1">
    <citation type="submission" date="2024-10" db="EMBL/GenBank/DDBJ databases">
        <authorList>
            <person name="Ratan Roy A."/>
            <person name="Morales Sandoval P.H."/>
            <person name="De Los Santos Villalobos S."/>
            <person name="Chakraborty S."/>
            <person name="Mukherjee J."/>
        </authorList>
    </citation>
    <scope>NUCLEOTIDE SEQUENCE [LARGE SCALE GENOMIC DNA]</scope>
    <source>
        <strain evidence="6 7">S1</strain>
    </source>
</reference>
<dbReference type="InterPro" id="IPR030678">
    <property type="entry name" value="Peptide/Ni-bd"/>
</dbReference>
<dbReference type="RefSeq" id="WP_377967453.1">
    <property type="nucleotide sequence ID" value="NZ_JBHZOL010000099.1"/>
</dbReference>
<evidence type="ECO:0000256" key="4">
    <source>
        <dbReference type="ARBA" id="ARBA00022729"/>
    </source>
</evidence>
<keyword evidence="4" id="KW-0732">Signal</keyword>
<dbReference type="EMBL" id="JBHZOL010000099">
    <property type="protein sequence ID" value="MFE4108082.1"/>
    <property type="molecule type" value="Genomic_DNA"/>
</dbReference>
<organism evidence="6 7">
    <name type="scientific">Almyronema epifaneia S1</name>
    <dbReference type="NCBI Taxonomy" id="2991925"/>
    <lineage>
        <taxon>Bacteria</taxon>
        <taxon>Bacillati</taxon>
        <taxon>Cyanobacteriota</taxon>
        <taxon>Cyanophyceae</taxon>
        <taxon>Nodosilineales</taxon>
        <taxon>Nodosilineaceae</taxon>
        <taxon>Almyronema</taxon>
        <taxon>Almyronema epifaneia</taxon>
    </lineage>
</organism>
<evidence type="ECO:0000256" key="1">
    <source>
        <dbReference type="ARBA" id="ARBA00004196"/>
    </source>
</evidence>
<dbReference type="Gene3D" id="3.40.190.10">
    <property type="entry name" value="Periplasmic binding protein-like II"/>
    <property type="match status" value="1"/>
</dbReference>
<dbReference type="PANTHER" id="PTHR30290">
    <property type="entry name" value="PERIPLASMIC BINDING COMPONENT OF ABC TRANSPORTER"/>
    <property type="match status" value="1"/>
</dbReference>
<dbReference type="PIRSF" id="PIRSF002741">
    <property type="entry name" value="MppA"/>
    <property type="match status" value="1"/>
</dbReference>
<accession>A0ABW6IKB0</accession>
<feature type="domain" description="Solute-binding protein family 5" evidence="5">
    <location>
        <begin position="103"/>
        <end position="467"/>
    </location>
</feature>
<evidence type="ECO:0000259" key="5">
    <source>
        <dbReference type="Pfam" id="PF00496"/>
    </source>
</evidence>
<dbReference type="CDD" id="cd08519">
    <property type="entry name" value="PBP2_NikA_DppA_OppA_like_20"/>
    <property type="match status" value="1"/>
</dbReference>
<dbReference type="InterPro" id="IPR039424">
    <property type="entry name" value="SBP_5"/>
</dbReference>
<keyword evidence="7" id="KW-1185">Reference proteome</keyword>
<gene>
    <name evidence="6" type="ORF">ACFVKH_17505</name>
</gene>
<keyword evidence="3" id="KW-0813">Transport</keyword>
<dbReference type="Pfam" id="PF00496">
    <property type="entry name" value="SBP_bac_5"/>
    <property type="match status" value="1"/>
</dbReference>
<sequence length="557" mass="61651">MLRAATTLRKRWRTQFSKSRRVLLQAIALFSFGLWLIVACSPASPPSDESTAATTTSGGRVSIGTTLQARTLDPADAYEIFPGILLYNLGDRLYTYEPGTTDLVPQLATEMPDISEDGLTYTIPLREDVVLHDGTPFNAEVMAFSIQRFMENGGRPAFLLADKIATVAATDDYELTITLQEPFAAFTALLTFWGVTPVPPSQYEIAAGSFQPDSFAGSGPYKLAAFSPDAIKLDVNPDYWGQAPANEGIDIQIFTSAANLYNTFRTGGVDVAYQTLDPDQIASLEREADSNDWTVIEAGTTVINFMTLNQKIEPFDDVKVRQAVAAMIDRELINQRVFQGQAEPLYSLIPTSFDIYEPVFKATYGDGDFEKARTLLTEAGFSEANPFTLEIWYPSSSTTRSIVATTLKESIEKGLPGLVTVVLNSAESATIWENVEKGVYPTVLANWYPDYYDADTFIQPFMSCAEGSATTLCIKGESQDSGSFYFSEQANRLLSEQRGEQDPQARNQIFKDLQTLLEEDVPYIPLWQNKDYVFAQGSVEGAEIQPTQQFLLWQISK</sequence>
<dbReference type="Gene3D" id="3.10.105.10">
    <property type="entry name" value="Dipeptide-binding Protein, Domain 3"/>
    <property type="match status" value="1"/>
</dbReference>
<dbReference type="SUPFAM" id="SSF53850">
    <property type="entry name" value="Periplasmic binding protein-like II"/>
    <property type="match status" value="1"/>
</dbReference>
<dbReference type="Gene3D" id="3.90.76.10">
    <property type="entry name" value="Dipeptide-binding Protein, Domain 1"/>
    <property type="match status" value="1"/>
</dbReference>
<evidence type="ECO:0000256" key="3">
    <source>
        <dbReference type="ARBA" id="ARBA00022448"/>
    </source>
</evidence>
<comment type="caution">
    <text evidence="6">The sequence shown here is derived from an EMBL/GenBank/DDBJ whole genome shotgun (WGS) entry which is preliminary data.</text>
</comment>
<dbReference type="PANTHER" id="PTHR30290:SF10">
    <property type="entry name" value="PERIPLASMIC OLIGOPEPTIDE-BINDING PROTEIN-RELATED"/>
    <property type="match status" value="1"/>
</dbReference>
<evidence type="ECO:0000256" key="2">
    <source>
        <dbReference type="ARBA" id="ARBA00005695"/>
    </source>
</evidence>
<proteinExistence type="inferred from homology"/>
<name>A0ABW6IKB0_9CYAN</name>
<evidence type="ECO:0000313" key="7">
    <source>
        <dbReference type="Proteomes" id="UP001600165"/>
    </source>
</evidence>
<dbReference type="InterPro" id="IPR000914">
    <property type="entry name" value="SBP_5_dom"/>
</dbReference>